<feature type="compositionally biased region" description="Polar residues" evidence="1">
    <location>
        <begin position="129"/>
        <end position="138"/>
    </location>
</feature>
<dbReference type="PhylomeDB" id="A0A022QLK2"/>
<dbReference type="Proteomes" id="UP000030748">
    <property type="component" value="Unassembled WGS sequence"/>
</dbReference>
<feature type="region of interest" description="Disordered" evidence="1">
    <location>
        <begin position="123"/>
        <end position="181"/>
    </location>
</feature>
<evidence type="ECO:0000313" key="2">
    <source>
        <dbReference type="EMBL" id="EYU29582.1"/>
    </source>
</evidence>
<protein>
    <submittedName>
        <fullName evidence="2">Uncharacterized protein</fullName>
    </submittedName>
</protein>
<proteinExistence type="predicted"/>
<keyword evidence="3" id="KW-1185">Reference proteome</keyword>
<dbReference type="OrthoDB" id="1305036at2759"/>
<dbReference type="EMBL" id="KI631192">
    <property type="protein sequence ID" value="EYU29582.1"/>
    <property type="molecule type" value="Genomic_DNA"/>
</dbReference>
<feature type="compositionally biased region" description="Low complexity" evidence="1">
    <location>
        <begin position="172"/>
        <end position="181"/>
    </location>
</feature>
<evidence type="ECO:0000256" key="1">
    <source>
        <dbReference type="SAM" id="MobiDB-lite"/>
    </source>
</evidence>
<feature type="compositionally biased region" description="Basic and acidic residues" evidence="1">
    <location>
        <begin position="46"/>
        <end position="57"/>
    </location>
</feature>
<sequence length="200" mass="21285">MDSSVNTDSVAEDEIKTSGAEGQENVENVEADEIKTGGDEGQENAKNVEADEIKTGGDEGIENEEKVDEEVGPASIESFVEEFKKAEESVVENVTQTSSSYVTQVDREIKNLVADPWGILKKFVPEETLPTSDKSVGDSSDAAANKSTSAEKNGEEDCVDENPRATHGQPLAAVAATSATSPASWMNCCGLLELLRPSDK</sequence>
<reference evidence="2 3" key="1">
    <citation type="journal article" date="2013" name="Proc. Natl. Acad. Sci. U.S.A.">
        <title>Fine-scale variation in meiotic recombination in Mimulus inferred from population shotgun sequencing.</title>
        <authorList>
            <person name="Hellsten U."/>
            <person name="Wright K.M."/>
            <person name="Jenkins J."/>
            <person name="Shu S."/>
            <person name="Yuan Y."/>
            <person name="Wessler S.R."/>
            <person name="Schmutz J."/>
            <person name="Willis J.H."/>
            <person name="Rokhsar D.S."/>
        </authorList>
    </citation>
    <scope>NUCLEOTIDE SEQUENCE [LARGE SCALE GENOMIC DNA]</scope>
    <source>
        <strain evidence="3">cv. DUN x IM62</strain>
    </source>
</reference>
<feature type="compositionally biased region" description="Acidic residues" evidence="1">
    <location>
        <begin position="59"/>
        <end position="71"/>
    </location>
</feature>
<dbReference type="KEGG" id="egt:105966719"/>
<gene>
    <name evidence="2" type="ORF">MIMGU_mgv1a014125mg</name>
</gene>
<evidence type="ECO:0000313" key="3">
    <source>
        <dbReference type="Proteomes" id="UP000030748"/>
    </source>
</evidence>
<name>A0A022QLK2_ERYGU</name>
<dbReference type="AlphaFoldDB" id="A0A022QLK2"/>
<accession>A0A022QLK2</accession>
<organism evidence="2 3">
    <name type="scientific">Erythranthe guttata</name>
    <name type="common">Yellow monkey flower</name>
    <name type="synonym">Mimulus guttatus</name>
    <dbReference type="NCBI Taxonomy" id="4155"/>
    <lineage>
        <taxon>Eukaryota</taxon>
        <taxon>Viridiplantae</taxon>
        <taxon>Streptophyta</taxon>
        <taxon>Embryophyta</taxon>
        <taxon>Tracheophyta</taxon>
        <taxon>Spermatophyta</taxon>
        <taxon>Magnoliopsida</taxon>
        <taxon>eudicotyledons</taxon>
        <taxon>Gunneridae</taxon>
        <taxon>Pentapetalae</taxon>
        <taxon>asterids</taxon>
        <taxon>lamiids</taxon>
        <taxon>Lamiales</taxon>
        <taxon>Phrymaceae</taxon>
        <taxon>Erythranthe</taxon>
    </lineage>
</organism>
<feature type="region of interest" description="Disordered" evidence="1">
    <location>
        <begin position="1"/>
        <end position="74"/>
    </location>
</feature>